<evidence type="ECO:0000313" key="2">
    <source>
        <dbReference type="EMBL" id="OOZ36944.1"/>
    </source>
</evidence>
<keyword evidence="3" id="KW-1185">Reference proteome</keyword>
<gene>
    <name evidence="2" type="ORF">BOW51_04840</name>
</gene>
<organism evidence="2 3">
    <name type="scientific">Solemya velesiana gill symbiont</name>
    <dbReference type="NCBI Taxonomy" id="1918948"/>
    <lineage>
        <taxon>Bacteria</taxon>
        <taxon>Pseudomonadati</taxon>
        <taxon>Pseudomonadota</taxon>
        <taxon>Gammaproteobacteria</taxon>
        <taxon>sulfur-oxidizing symbionts</taxon>
    </lineage>
</organism>
<dbReference type="InterPro" id="IPR001509">
    <property type="entry name" value="Epimerase_deHydtase"/>
</dbReference>
<evidence type="ECO:0000259" key="1">
    <source>
        <dbReference type="Pfam" id="PF01370"/>
    </source>
</evidence>
<accession>A0A1T2KVU0</accession>
<proteinExistence type="predicted"/>
<dbReference type="InterPro" id="IPR050177">
    <property type="entry name" value="Lipid_A_modif_metabolic_enz"/>
</dbReference>
<reference evidence="2 3" key="1">
    <citation type="submission" date="2016-11" db="EMBL/GenBank/DDBJ databases">
        <title>Mixed transmission modes and dynamic genome evolution in an obligate animal-bacterial symbiosis.</title>
        <authorList>
            <person name="Russell S.L."/>
            <person name="Corbett-Detig R.B."/>
            <person name="Cavanaugh C.M."/>
        </authorList>
    </citation>
    <scope>NUCLEOTIDE SEQUENCE [LARGE SCALE GENOMIC DNA]</scope>
    <source>
        <strain evidence="2">Se-Cadez</strain>
    </source>
</reference>
<dbReference type="RefSeq" id="WP_078486388.1">
    <property type="nucleotide sequence ID" value="NZ_MPRJ01000022.1"/>
</dbReference>
<protein>
    <recommendedName>
        <fullName evidence="1">NAD-dependent epimerase/dehydratase domain-containing protein</fullName>
    </recommendedName>
</protein>
<dbReference type="AlphaFoldDB" id="A0A1T2KVU0"/>
<dbReference type="PANTHER" id="PTHR43245:SF59">
    <property type="entry name" value="UDP-GLUCOSE EPIMERASE"/>
    <property type="match status" value="1"/>
</dbReference>
<sequence>MNKMCTLLIGGNGFIGQALVRRLKKRNKSIYILARSLGQQRIEDGISFFPGSLDDEKIVNDLLPQCDEVLYLASNTTPGIPNNSPLYEFEANINPLLSFIRCLQNYPKIHLLFLSSGGSIYGDHDKQPISEEALLKPLSYHASGKAIAESILSAYSNQTSSQVTILRPSNVYGPGQPVTPHFGLIPKILDCIYHEKEIQIWGDGEITRDYLYIDDLADACDKALSQHPKPSSLYNVYNVGSSHGYTINQVCKIAEDITEKTCKKTYIVARIADVKHVVLDISLISDELCWQPVTDLVTGVSKTLEWFLRKAENV</sequence>
<dbReference type="Proteomes" id="UP000190896">
    <property type="component" value="Unassembled WGS sequence"/>
</dbReference>
<dbReference type="SUPFAM" id="SSF51735">
    <property type="entry name" value="NAD(P)-binding Rossmann-fold domains"/>
    <property type="match status" value="1"/>
</dbReference>
<feature type="domain" description="NAD-dependent epimerase/dehydratase" evidence="1">
    <location>
        <begin position="7"/>
        <end position="240"/>
    </location>
</feature>
<dbReference type="InterPro" id="IPR036291">
    <property type="entry name" value="NAD(P)-bd_dom_sf"/>
</dbReference>
<evidence type="ECO:0000313" key="3">
    <source>
        <dbReference type="Proteomes" id="UP000190896"/>
    </source>
</evidence>
<dbReference type="EMBL" id="MPRJ01000022">
    <property type="protein sequence ID" value="OOZ36944.1"/>
    <property type="molecule type" value="Genomic_DNA"/>
</dbReference>
<comment type="caution">
    <text evidence="2">The sequence shown here is derived from an EMBL/GenBank/DDBJ whole genome shotgun (WGS) entry which is preliminary data.</text>
</comment>
<dbReference type="PANTHER" id="PTHR43245">
    <property type="entry name" value="BIFUNCTIONAL POLYMYXIN RESISTANCE PROTEIN ARNA"/>
    <property type="match status" value="1"/>
</dbReference>
<dbReference type="Pfam" id="PF01370">
    <property type="entry name" value="Epimerase"/>
    <property type="match status" value="1"/>
</dbReference>
<dbReference type="Gene3D" id="3.40.50.720">
    <property type="entry name" value="NAD(P)-binding Rossmann-like Domain"/>
    <property type="match status" value="1"/>
</dbReference>
<dbReference type="OrthoDB" id="9803010at2"/>
<name>A0A1T2KVU0_9GAMM</name>
<dbReference type="PRINTS" id="PR01713">
    <property type="entry name" value="NUCEPIMERASE"/>
</dbReference>